<dbReference type="EMBL" id="FNVK01000011">
    <property type="protein sequence ID" value="SEF84962.1"/>
    <property type="molecule type" value="Genomic_DNA"/>
</dbReference>
<name>A0A1H5VC82_NITMU</name>
<evidence type="ECO:0000313" key="2">
    <source>
        <dbReference type="Proteomes" id="UP000236751"/>
    </source>
</evidence>
<evidence type="ECO:0000313" key="1">
    <source>
        <dbReference type="EMBL" id="SEF84962.1"/>
    </source>
</evidence>
<gene>
    <name evidence="1" type="ORF">SAMN05216403_11177</name>
</gene>
<proteinExistence type="predicted"/>
<protein>
    <submittedName>
        <fullName evidence="1">Uncharacterized protein</fullName>
    </submittedName>
</protein>
<organism evidence="1 2">
    <name type="scientific">Nitrosospira multiformis (strain ATCC 25196 / NCIMB 11849 / C 71)</name>
    <dbReference type="NCBI Taxonomy" id="323848"/>
    <lineage>
        <taxon>Bacteria</taxon>
        <taxon>Pseudomonadati</taxon>
        <taxon>Pseudomonadota</taxon>
        <taxon>Betaproteobacteria</taxon>
        <taxon>Nitrosomonadales</taxon>
        <taxon>Nitrosomonadaceae</taxon>
        <taxon>Nitrosospira</taxon>
    </lineage>
</organism>
<dbReference type="Proteomes" id="UP000236751">
    <property type="component" value="Unassembled WGS sequence"/>
</dbReference>
<dbReference type="AlphaFoldDB" id="A0A1H5VC82"/>
<sequence length="67" mass="7651">MDFPRAGTGGFKQWSNYYYFNIPFKLHATLPDGRDRHRIKVTGNGSQKEEKRVGSCKSVTVVSFLLL</sequence>
<reference evidence="1 2" key="1">
    <citation type="submission" date="2016-10" db="EMBL/GenBank/DDBJ databases">
        <authorList>
            <person name="de Groot N.N."/>
        </authorList>
    </citation>
    <scope>NUCLEOTIDE SEQUENCE [LARGE SCALE GENOMIC DNA]</scope>
    <source>
        <strain evidence="1 2">Nl13</strain>
    </source>
</reference>
<accession>A0A1H5VC82</accession>